<evidence type="ECO:0000256" key="14">
    <source>
        <dbReference type="HAMAP-Rule" id="MF_00454"/>
    </source>
</evidence>
<feature type="transmembrane region" description="Helical" evidence="14">
    <location>
        <begin position="63"/>
        <end position="83"/>
    </location>
</feature>
<dbReference type="EMBL" id="UHEF01000001">
    <property type="protein sequence ID" value="SUM88311.1"/>
    <property type="molecule type" value="Genomic_DNA"/>
</dbReference>
<dbReference type="HAMAP" id="MF_00454">
    <property type="entry name" value="FluC"/>
    <property type="match status" value="1"/>
</dbReference>
<evidence type="ECO:0000313" key="16">
    <source>
        <dbReference type="EMBL" id="SUM88311.1"/>
    </source>
</evidence>
<dbReference type="Pfam" id="PF02537">
    <property type="entry name" value="CRCB"/>
    <property type="match status" value="1"/>
</dbReference>
<reference evidence="16" key="1">
    <citation type="submission" date="2018-06" db="EMBL/GenBank/DDBJ databases">
        <authorList>
            <consortium name="Pathogen Informatics"/>
            <person name="Doyle S."/>
        </authorList>
    </citation>
    <scope>NUCLEOTIDE SEQUENCE [LARGE SCALE GENOMIC DNA]</scope>
    <source>
        <strain evidence="16">NCTC12218</strain>
    </source>
</reference>
<dbReference type="GO" id="GO:0005886">
    <property type="term" value="C:plasma membrane"/>
    <property type="evidence" value="ECO:0007669"/>
    <property type="project" value="UniProtKB-SubCell"/>
</dbReference>
<keyword evidence="5 14" id="KW-0479">Metal-binding</keyword>
<evidence type="ECO:0000256" key="10">
    <source>
        <dbReference type="ARBA" id="ARBA00023303"/>
    </source>
</evidence>
<evidence type="ECO:0000256" key="12">
    <source>
        <dbReference type="ARBA" id="ARBA00035585"/>
    </source>
</evidence>
<evidence type="ECO:0000256" key="2">
    <source>
        <dbReference type="ARBA" id="ARBA00022448"/>
    </source>
</evidence>
<comment type="function">
    <text evidence="13 14">Fluoride-specific ion channel. Important for reducing fluoride concentration in the cell, thus reducing its toxicity.</text>
</comment>
<dbReference type="InterPro" id="IPR003691">
    <property type="entry name" value="FluC"/>
</dbReference>
<evidence type="ECO:0000256" key="9">
    <source>
        <dbReference type="ARBA" id="ARBA00023136"/>
    </source>
</evidence>
<evidence type="ECO:0000256" key="11">
    <source>
        <dbReference type="ARBA" id="ARBA00035120"/>
    </source>
</evidence>
<reference evidence="15 17" key="2">
    <citation type="submission" date="2020-11" db="EMBL/GenBank/DDBJ databases">
        <authorList>
            <consortium name="Pathogen Informatics"/>
        </authorList>
    </citation>
    <scope>NUCLEOTIDE SEQUENCE [LARGE SCALE GENOMIC DNA]</scope>
    <source>
        <strain evidence="15 17">NCTC12218</strain>
    </source>
</reference>
<dbReference type="EMBL" id="LR962863">
    <property type="protein sequence ID" value="CAD7359419.1"/>
    <property type="molecule type" value="Genomic_DNA"/>
</dbReference>
<evidence type="ECO:0000256" key="7">
    <source>
        <dbReference type="ARBA" id="ARBA00023053"/>
    </source>
</evidence>
<evidence type="ECO:0000256" key="3">
    <source>
        <dbReference type="ARBA" id="ARBA00022475"/>
    </source>
</evidence>
<evidence type="ECO:0000313" key="15">
    <source>
        <dbReference type="EMBL" id="CAD7359419.1"/>
    </source>
</evidence>
<evidence type="ECO:0000256" key="1">
    <source>
        <dbReference type="ARBA" id="ARBA00004651"/>
    </source>
</evidence>
<feature type="binding site" evidence="14">
    <location>
        <position position="70"/>
    </location>
    <ligand>
        <name>Na(+)</name>
        <dbReference type="ChEBI" id="CHEBI:29101"/>
        <note>structural</note>
    </ligand>
</feature>
<keyword evidence="10 14" id="KW-0407">Ion channel</keyword>
<gene>
    <name evidence="16" type="primary">crcB1</name>
    <name evidence="14" type="synonym">crcB</name>
    <name evidence="14" type="synonym">fluC</name>
    <name evidence="16" type="ORF">NCTC12218_01065</name>
</gene>
<dbReference type="PANTHER" id="PTHR28259">
    <property type="entry name" value="FLUORIDE EXPORT PROTEIN 1-RELATED"/>
    <property type="match status" value="1"/>
</dbReference>
<evidence type="ECO:0000256" key="13">
    <source>
        <dbReference type="ARBA" id="ARBA00049940"/>
    </source>
</evidence>
<evidence type="ECO:0000256" key="8">
    <source>
        <dbReference type="ARBA" id="ARBA00023065"/>
    </source>
</evidence>
<evidence type="ECO:0000256" key="4">
    <source>
        <dbReference type="ARBA" id="ARBA00022692"/>
    </source>
</evidence>
<dbReference type="AlphaFoldDB" id="A0A7Z7QNY9"/>
<dbReference type="Proteomes" id="UP000264146">
    <property type="component" value="Chromosome"/>
</dbReference>
<accession>A0A7Z7QNY9</accession>
<comment type="activity regulation">
    <text evidence="14">Na(+) is not transported, but it plays an essential structural role and its presence is essential for fluoride channel function.</text>
</comment>
<feature type="transmembrane region" description="Helical" evidence="14">
    <location>
        <begin position="95"/>
        <end position="114"/>
    </location>
</feature>
<keyword evidence="8 14" id="KW-0406">Ion transport</keyword>
<dbReference type="GO" id="GO:0062054">
    <property type="term" value="F:fluoride channel activity"/>
    <property type="evidence" value="ECO:0007669"/>
    <property type="project" value="UniProtKB-UniRule"/>
</dbReference>
<name>A0A7Z7QNY9_STASC</name>
<feature type="transmembrane region" description="Helical" evidence="14">
    <location>
        <begin position="32"/>
        <end position="51"/>
    </location>
</feature>
<dbReference type="PANTHER" id="PTHR28259:SF16">
    <property type="entry name" value="FLUORIDE-SPECIFIC ION CHANNEL FLUC 2"/>
    <property type="match status" value="1"/>
</dbReference>
<evidence type="ECO:0000256" key="6">
    <source>
        <dbReference type="ARBA" id="ARBA00022989"/>
    </source>
</evidence>
<dbReference type="GO" id="GO:0046872">
    <property type="term" value="F:metal ion binding"/>
    <property type="evidence" value="ECO:0007669"/>
    <property type="project" value="UniProtKB-KW"/>
</dbReference>
<feature type="binding site" evidence="14">
    <location>
        <position position="73"/>
    </location>
    <ligand>
        <name>Na(+)</name>
        <dbReference type="ChEBI" id="CHEBI:29101"/>
        <note>structural</note>
    </ligand>
</feature>
<keyword evidence="2 14" id="KW-0813">Transport</keyword>
<keyword evidence="3 14" id="KW-1003">Cell membrane</keyword>
<comment type="similarity">
    <text evidence="11 14">Belongs to the fluoride channel Fluc/FEX (TC 1.A.43) family.</text>
</comment>
<evidence type="ECO:0000256" key="5">
    <source>
        <dbReference type="ARBA" id="ARBA00022723"/>
    </source>
</evidence>
<proteinExistence type="inferred from homology"/>
<organism evidence="16">
    <name type="scientific">Staphylococcus schleiferi</name>
    <dbReference type="NCBI Taxonomy" id="1295"/>
    <lineage>
        <taxon>Bacteria</taxon>
        <taxon>Bacillati</taxon>
        <taxon>Bacillota</taxon>
        <taxon>Bacilli</taxon>
        <taxon>Bacillales</taxon>
        <taxon>Staphylococcaceae</taxon>
        <taxon>Staphylococcus</taxon>
    </lineage>
</organism>
<dbReference type="GO" id="GO:0140114">
    <property type="term" value="P:cellular detoxification of fluoride"/>
    <property type="evidence" value="ECO:0007669"/>
    <property type="project" value="UniProtKB-UniRule"/>
</dbReference>
<keyword evidence="6 14" id="KW-1133">Transmembrane helix</keyword>
<dbReference type="RefSeq" id="WP_126496598.1">
    <property type="nucleotide sequence ID" value="NZ_LR962863.1"/>
</dbReference>
<keyword evidence="4 14" id="KW-0812">Transmembrane</keyword>
<comment type="catalytic activity">
    <reaction evidence="12">
        <text>fluoride(in) = fluoride(out)</text>
        <dbReference type="Rhea" id="RHEA:76159"/>
        <dbReference type="ChEBI" id="CHEBI:17051"/>
    </reaction>
    <physiologicalReaction direction="left-to-right" evidence="12">
        <dbReference type="Rhea" id="RHEA:76160"/>
    </physiologicalReaction>
</comment>
<sequence length="118" mass="13070">MNVLLLCIGGGIGAVLRAMVTARLSSFDFFKIPITTLFVNLLGSFLIGYLFQIYTASHAAQLFFAVGILGGFTTFSTLSLELLQMLQQSKKRLLFVTYSVLQYVACFIACWLGVQFHL</sequence>
<protein>
    <recommendedName>
        <fullName evidence="14">Fluoride-specific ion channel FluC</fullName>
    </recommendedName>
</protein>
<comment type="subcellular location">
    <subcellularLocation>
        <location evidence="1 14">Cell membrane</location>
        <topology evidence="1 14">Multi-pass membrane protein</topology>
    </subcellularLocation>
</comment>
<keyword evidence="9 14" id="KW-0472">Membrane</keyword>
<keyword evidence="7 14" id="KW-0915">Sodium</keyword>
<evidence type="ECO:0000313" key="17">
    <source>
        <dbReference type="Proteomes" id="UP000264146"/>
    </source>
</evidence>